<accession>A0ABW1EDW3</accession>
<protein>
    <recommendedName>
        <fullName evidence="3">DUF1214 domain-containing protein</fullName>
    </recommendedName>
</protein>
<proteinExistence type="predicted"/>
<evidence type="ECO:0000313" key="2">
    <source>
        <dbReference type="Proteomes" id="UP001596091"/>
    </source>
</evidence>
<reference evidence="2" key="1">
    <citation type="journal article" date="2019" name="Int. J. Syst. Evol. Microbiol.">
        <title>The Global Catalogue of Microorganisms (GCM) 10K type strain sequencing project: providing services to taxonomists for standard genome sequencing and annotation.</title>
        <authorList>
            <consortium name="The Broad Institute Genomics Platform"/>
            <consortium name="The Broad Institute Genome Sequencing Center for Infectious Disease"/>
            <person name="Wu L."/>
            <person name="Ma J."/>
        </authorList>
    </citation>
    <scope>NUCLEOTIDE SEQUENCE [LARGE SCALE GENOMIC DNA]</scope>
    <source>
        <strain evidence="2">JCM 4087</strain>
    </source>
</reference>
<comment type="caution">
    <text evidence="1">The sequence shown here is derived from an EMBL/GenBank/DDBJ whole genome shotgun (WGS) entry which is preliminary data.</text>
</comment>
<evidence type="ECO:0000313" key="1">
    <source>
        <dbReference type="EMBL" id="MFC5862051.1"/>
    </source>
</evidence>
<gene>
    <name evidence="1" type="ORF">ACFPT7_07085</name>
</gene>
<organism evidence="1 2">
    <name type="scientific">Acidicapsa dinghuensis</name>
    <dbReference type="NCBI Taxonomy" id="2218256"/>
    <lineage>
        <taxon>Bacteria</taxon>
        <taxon>Pseudomonadati</taxon>
        <taxon>Acidobacteriota</taxon>
        <taxon>Terriglobia</taxon>
        <taxon>Terriglobales</taxon>
        <taxon>Acidobacteriaceae</taxon>
        <taxon>Acidicapsa</taxon>
    </lineage>
</organism>
<name>A0ABW1EDW3_9BACT</name>
<dbReference type="EMBL" id="JBHSPH010000002">
    <property type="protein sequence ID" value="MFC5862051.1"/>
    <property type="molecule type" value="Genomic_DNA"/>
</dbReference>
<evidence type="ECO:0008006" key="3">
    <source>
        <dbReference type="Google" id="ProtNLM"/>
    </source>
</evidence>
<dbReference type="RefSeq" id="WP_263338089.1">
    <property type="nucleotide sequence ID" value="NZ_JAGSYH010000004.1"/>
</dbReference>
<sequence length="166" mass="18689">MIGFGSNWWAGRRAGRQPAWFNSAGIRHGSRIDHNWIWAGQVRFNRSSGFHPEFPLRAVGATFVCGIPKIYGGRTHLLVREKCPNAEPDEYLVTVTDGIQGQVFFDNSDWSSPGVQPISISRRGTRFEAMLLMRPDAWIRSELGTWRMVPRSRALSLIEASGQECA</sequence>
<keyword evidence="2" id="KW-1185">Reference proteome</keyword>
<dbReference type="Proteomes" id="UP001596091">
    <property type="component" value="Unassembled WGS sequence"/>
</dbReference>